<keyword evidence="12 18" id="KW-0010">Activator</keyword>
<comment type="similarity">
    <text evidence="18 19">Belongs to the papillomaviridae E7 protein family.</text>
</comment>
<evidence type="ECO:0000256" key="6">
    <source>
        <dbReference type="ARBA" id="ARBA00022723"/>
    </source>
</evidence>
<accession>A0A140CBZ7</accession>
<dbReference type="InterPro" id="IPR000148">
    <property type="entry name" value="Papilloma_E7"/>
</dbReference>
<sequence>MIGATPTLKDIVLTELPEPVDLHCDEQINEEDDRQSEEEEEEEEEEDYEVTHQSLYQIVSVCDTCHADIRLLVNCTETDIQILEHLLSGTLALVCPRCARMVRLCV</sequence>
<dbReference type="GO" id="GO:0003700">
    <property type="term" value="F:DNA-binding transcription factor activity"/>
    <property type="evidence" value="ECO:0007669"/>
    <property type="project" value="UniProtKB-UniRule"/>
</dbReference>
<keyword evidence="6 18" id="KW-0479">Metal-binding</keyword>
<dbReference type="Pfam" id="PF00527">
    <property type="entry name" value="E7"/>
    <property type="match status" value="1"/>
</dbReference>
<dbReference type="GO" id="GO:0052170">
    <property type="term" value="P:symbiont-mediated suppression of host innate immune response"/>
    <property type="evidence" value="ECO:0007669"/>
    <property type="project" value="UniProtKB-KW"/>
</dbReference>
<dbReference type="GO" id="GO:0008270">
    <property type="term" value="F:zinc ion binding"/>
    <property type="evidence" value="ECO:0007669"/>
    <property type="project" value="UniProtKB-KW"/>
</dbReference>
<gene>
    <name evidence="18 21" type="primary">E7</name>
</gene>
<dbReference type="Proteomes" id="UP000152274">
    <property type="component" value="Genome"/>
</dbReference>
<keyword evidence="4 18" id="KW-0945">Host-virus interaction</keyword>
<comment type="subunit">
    <text evidence="18">Homodimer. Homooligomer. Interacts with host RB1; this interaction induces dissociation of RB1-E2F1 complex thereby disrupting RB1 activity. Interacts with host EP300; this interaction represses EP300 transcriptional activity. Interacts with protein E2; this interaction inhibits E7 oncogenic activity. Interacts with host TMEM173/STING; this interaction impairs the ability of TMEM173/STING to sense cytosolic DNA and promote the production of type I interferon (IFN-alpha and IFN-beta).</text>
</comment>
<dbReference type="GO" id="GO:0042025">
    <property type="term" value="C:host cell nucleus"/>
    <property type="evidence" value="ECO:0007669"/>
    <property type="project" value="UniProtKB-SubCell"/>
</dbReference>
<keyword evidence="8 18" id="KW-1114">Inhibition of host interferon signaling pathway by virus</keyword>
<keyword evidence="14 18" id="KW-1035">Host cytoplasm</keyword>
<evidence type="ECO:0000256" key="12">
    <source>
        <dbReference type="ARBA" id="ARBA00023159"/>
    </source>
</evidence>
<evidence type="ECO:0000256" key="20">
    <source>
        <dbReference type="SAM" id="MobiDB-lite"/>
    </source>
</evidence>
<dbReference type="GO" id="GO:0019904">
    <property type="term" value="F:protein domain specific binding"/>
    <property type="evidence" value="ECO:0007669"/>
    <property type="project" value="UniProtKB-UniRule"/>
</dbReference>
<keyword evidence="7 18" id="KW-0863">Zinc-finger</keyword>
<comment type="PTM">
    <text evidence="18">Highly phosphorylated.</text>
</comment>
<evidence type="ECO:0000256" key="1">
    <source>
        <dbReference type="ARBA" id="ARBA00022504"/>
    </source>
</evidence>
<evidence type="ECO:0000313" key="22">
    <source>
        <dbReference type="EMBL" id="AMB19786.1"/>
    </source>
</evidence>
<dbReference type="Proteomes" id="UP000169845">
    <property type="component" value="Segment"/>
</dbReference>
<evidence type="ECO:0000256" key="7">
    <source>
        <dbReference type="ARBA" id="ARBA00022771"/>
    </source>
</evidence>
<evidence type="ECO:0000256" key="11">
    <source>
        <dbReference type="ARBA" id="ARBA00023125"/>
    </source>
</evidence>
<name>A0A140CBZ7_9PAPI</name>
<comment type="caution">
    <text evidence="18">Lacks conserved residue(s) required for the propagation of feature annotation.</text>
</comment>
<evidence type="ECO:0000313" key="24">
    <source>
        <dbReference type="Proteomes" id="UP000169845"/>
    </source>
</evidence>
<dbReference type="GO" id="GO:0003677">
    <property type="term" value="F:DNA binding"/>
    <property type="evidence" value="ECO:0007669"/>
    <property type="project" value="UniProtKB-UniRule"/>
</dbReference>
<evidence type="ECO:0000256" key="2">
    <source>
        <dbReference type="ARBA" id="ARBA00022518"/>
    </source>
</evidence>
<evidence type="ECO:0000256" key="4">
    <source>
        <dbReference type="ARBA" id="ARBA00022581"/>
    </source>
</evidence>
<organism evidence="21 24">
    <name type="scientific">Alouatta guariba papillomavirus 1</name>
    <dbReference type="NCBI Taxonomy" id="1784959"/>
    <lineage>
        <taxon>Viruses</taxon>
        <taxon>Monodnaviria</taxon>
        <taxon>Shotokuvirae</taxon>
        <taxon>Cossaviricota</taxon>
        <taxon>Papovaviricetes</taxon>
        <taxon>Zurhausenvirales</taxon>
        <taxon>Papillomaviridae</taxon>
        <taxon>Firstpapillomavirinae</taxon>
        <taxon>Dyoomikronpapillomavirus</taxon>
        <taxon>Dyoomikronpapillomavirus 1</taxon>
    </lineage>
</organism>
<dbReference type="GO" id="GO:0030430">
    <property type="term" value="C:host cell cytoplasm"/>
    <property type="evidence" value="ECO:0007669"/>
    <property type="project" value="UniProtKB-SubCell"/>
</dbReference>
<keyword evidence="13 18" id="KW-0804">Transcription</keyword>
<keyword evidence="16 18" id="KW-0899">Viral immunoevasion</keyword>
<evidence type="ECO:0000256" key="19">
    <source>
        <dbReference type="PIRNR" id="PIRNR003407"/>
    </source>
</evidence>
<evidence type="ECO:0000256" key="8">
    <source>
        <dbReference type="ARBA" id="ARBA00022830"/>
    </source>
</evidence>
<evidence type="ECO:0000256" key="9">
    <source>
        <dbReference type="ARBA" id="ARBA00022833"/>
    </source>
</evidence>
<dbReference type="PIRSF" id="PIRSF003407">
    <property type="entry name" value="Papvi_E7"/>
    <property type="match status" value="1"/>
</dbReference>
<protein>
    <recommendedName>
        <fullName evidence="18 19">Protein E7</fullName>
    </recommendedName>
</protein>
<evidence type="ECO:0000256" key="17">
    <source>
        <dbReference type="ARBA" id="ARBA00023309"/>
    </source>
</evidence>
<keyword evidence="2 18" id="KW-0244">Early protein</keyword>
<evidence type="ECO:0000256" key="18">
    <source>
        <dbReference type="HAMAP-Rule" id="MF_04004"/>
    </source>
</evidence>
<feature type="region of interest" description="Disordered" evidence="20">
    <location>
        <begin position="19"/>
        <end position="50"/>
    </location>
</feature>
<feature type="zinc finger region" evidence="18">
    <location>
        <begin position="62"/>
        <end position="98"/>
    </location>
</feature>
<keyword evidence="5 18" id="KW-1090">Inhibition of host innate immune response by virus</keyword>
<evidence type="ECO:0000313" key="21">
    <source>
        <dbReference type="EMBL" id="AMB19779.1"/>
    </source>
</evidence>
<comment type="subcellular location">
    <subcellularLocation>
        <location evidence="18">Host cytoplasm</location>
    </subcellularLocation>
    <subcellularLocation>
        <location evidence="18">Host nucleus</location>
    </subcellularLocation>
    <text evidence="18">Predominantly found in the host nucleus.</text>
</comment>
<feature type="compositionally biased region" description="Acidic residues" evidence="20">
    <location>
        <begin position="27"/>
        <end position="48"/>
    </location>
</feature>
<evidence type="ECO:0000256" key="10">
    <source>
        <dbReference type="ARBA" id="ARBA00023015"/>
    </source>
</evidence>
<evidence type="ECO:0000256" key="14">
    <source>
        <dbReference type="ARBA" id="ARBA00023200"/>
    </source>
</evidence>
<keyword evidence="1 18" id="KW-1121">Modulation of host cell cycle by virus</keyword>
<dbReference type="EMBL" id="KP861981">
    <property type="protein sequence ID" value="AMB19786.1"/>
    <property type="molecule type" value="Genomic_DNA"/>
</dbReference>
<keyword evidence="17 18" id="KW-1078">G1/S host cell cycle checkpoint dysregulation by virus</keyword>
<dbReference type="HAMAP" id="MF_04004">
    <property type="entry name" value="PPV_E7"/>
    <property type="match status" value="1"/>
</dbReference>
<comment type="function">
    <text evidence="18">Plays a role in viral genome replication by driving entry of quiescent cells into the cell cycle. Stimulation of progression from G1 to S phase allows the virus to efficiently use the cellular DNA replicating machinery to achieve viral genome replication. E7 protein has both transforming and trans-activating activities. Induces the disassembly of the E2F1 transcription factor from RB1, with subsequent transcriptional activation of E2F1-regulated S-phase genes. Interferes with host histone deacetylation mediated by HDAC1 and HDAC2, leading to transcription activation. Plays also a role in the inhibition of both antiviral and antiproliferative functions of host interferon alpha. Interaction with host TMEM173/STING impairs the ability of TMEM173/STING to sense cytosolic DNA and promote the production of type I interferon (IFN-alpha and IFN-beta).</text>
</comment>
<proteinExistence type="inferred from homology"/>
<keyword evidence="9 18" id="KW-0862">Zinc</keyword>
<dbReference type="EMBL" id="KP861980">
    <property type="protein sequence ID" value="AMB19779.1"/>
    <property type="molecule type" value="Genomic_DNA"/>
</dbReference>
<dbReference type="SUPFAM" id="SSF161234">
    <property type="entry name" value="E7 C-terminal domain-like"/>
    <property type="match status" value="1"/>
</dbReference>
<dbReference type="GO" id="GO:0039502">
    <property type="term" value="P:symbiont-mediated suppression of host type I interferon-mediated signaling pathway"/>
    <property type="evidence" value="ECO:0007669"/>
    <property type="project" value="UniProtKB-UniRule"/>
</dbReference>
<keyword evidence="15" id="KW-0922">Interferon antiviral system evasion</keyword>
<dbReference type="Gene3D" id="3.30.160.330">
    <property type="match status" value="1"/>
</dbReference>
<dbReference type="GO" id="GO:0039645">
    <property type="term" value="P:symbiont-mediated perturbation of host cell cycle G1/S transition checkpoint"/>
    <property type="evidence" value="ECO:0007669"/>
    <property type="project" value="UniProtKB-UniRule"/>
</dbReference>
<comment type="domain">
    <text evidence="18">The E7 terminal domain is an intrinsically disordered domain, whose flexibility and conformational transitions confer target adaptability to the oncoprotein. It allows adaptation to a variety of protein targets and exposes the PEST degradation sequence that regulates its turnover in the cell.</text>
</comment>
<keyword evidence="11 18" id="KW-0238">DNA-binding</keyword>
<evidence type="ECO:0000256" key="16">
    <source>
        <dbReference type="ARBA" id="ARBA00023280"/>
    </source>
</evidence>
<feature type="short sequence motif" description="LXCXE motif; interaction with host RB1 and TMEM173/STING" evidence="18">
    <location>
        <begin position="22"/>
        <end position="26"/>
    </location>
</feature>
<reference evidence="23 24" key="1">
    <citation type="submission" date="2015-02" db="EMBL/GenBank/DDBJ databases">
        <title>Detection of a new non-human papillomavirus from South American Alouatta guariba clamitans.</title>
        <authorList>
            <person name="Silvestre R.V.D."/>
            <person name="Souza A.B."/>
            <person name="Sousa E.C.Jr."/>
            <person name="Silva A.K."/>
            <person name="Mello W.A."/>
            <person name="Nunes M.T."/>
            <person name="Vianez J.L.S.G.Jr."/>
            <person name="Cardoso J.F."/>
            <person name="Vasconcelos J.M."/>
            <person name="Oliveira L.F."/>
            <person name="Silva S.P."/>
            <person name="Silva A.M.J."/>
            <person name="Fries B.G."/>
            <person name="Summa M.E.L."/>
            <person name="Sa L.R.M."/>
        </authorList>
    </citation>
    <scope>NUCLEOTIDE SEQUENCE [LARGE SCALE GENOMIC DNA]</scope>
    <source>
        <strain evidence="21">AgPV1_PPV03_SP</strain>
        <strain evidence="22">AgPV1_PPV05_SP</strain>
    </source>
</reference>
<evidence type="ECO:0000313" key="23">
    <source>
        <dbReference type="Proteomes" id="UP000152274"/>
    </source>
</evidence>
<keyword evidence="10 18" id="KW-0805">Transcription regulation</keyword>
<comment type="function">
    <text evidence="19">E7 protein has both transforming and trans-activating activities.</text>
</comment>
<evidence type="ECO:0000256" key="3">
    <source>
        <dbReference type="ARBA" id="ARBA00022562"/>
    </source>
</evidence>
<dbReference type="GO" id="GO:0006351">
    <property type="term" value="P:DNA-templated transcription"/>
    <property type="evidence" value="ECO:0007669"/>
    <property type="project" value="UniProtKB-UniRule"/>
</dbReference>
<evidence type="ECO:0000256" key="15">
    <source>
        <dbReference type="ARBA" id="ARBA00023258"/>
    </source>
</evidence>
<feature type="short sequence motif" description="Nuclear export signal" evidence="18">
    <location>
        <begin position="80"/>
        <end position="88"/>
    </location>
</feature>
<evidence type="ECO:0000256" key="13">
    <source>
        <dbReference type="ARBA" id="ARBA00023163"/>
    </source>
</evidence>
<evidence type="ECO:0000256" key="5">
    <source>
        <dbReference type="ARBA" id="ARBA00022632"/>
    </source>
</evidence>
<keyword evidence="3 18" id="KW-1048">Host nucleus</keyword>